<keyword evidence="19" id="KW-1185">Reference proteome</keyword>
<dbReference type="Pfam" id="PF12678">
    <property type="entry name" value="zf-rbx1"/>
    <property type="match status" value="1"/>
</dbReference>
<keyword evidence="7" id="KW-0479">Metal-binding</keyword>
<dbReference type="InterPro" id="IPR001841">
    <property type="entry name" value="Znf_RING"/>
</dbReference>
<dbReference type="GO" id="GO:0043162">
    <property type="term" value="P:ubiquitin-dependent protein catabolic process via the multivesicular body sorting pathway"/>
    <property type="evidence" value="ECO:0007669"/>
    <property type="project" value="EnsemblFungi"/>
</dbReference>
<feature type="chain" id="PRO_5003411372" description="RING-type E3 ubiquitin transferase" evidence="16">
    <location>
        <begin position="27"/>
        <end position="762"/>
    </location>
</feature>
<proteinExistence type="predicted"/>
<dbReference type="FunFam" id="3.30.40.10:FF:000626">
    <property type="entry name" value="Transmembrane ubiquitin ligase 1"/>
    <property type="match status" value="1"/>
</dbReference>
<comment type="catalytic activity">
    <reaction evidence="1">
        <text>S-ubiquitinyl-[E2 ubiquitin-conjugating enzyme]-L-cysteine + [acceptor protein]-L-lysine = [E2 ubiquitin-conjugating enzyme]-L-cysteine + N(6)-ubiquitinyl-[acceptor protein]-L-lysine.</text>
        <dbReference type="EC" id="2.3.2.27"/>
    </reaction>
</comment>
<evidence type="ECO:0000256" key="6">
    <source>
        <dbReference type="ARBA" id="ARBA00022692"/>
    </source>
</evidence>
<dbReference type="InterPro" id="IPR013083">
    <property type="entry name" value="Znf_RING/FYVE/PHD"/>
</dbReference>
<evidence type="ECO:0000256" key="5">
    <source>
        <dbReference type="ARBA" id="ARBA00022679"/>
    </source>
</evidence>
<evidence type="ECO:0000256" key="9">
    <source>
        <dbReference type="ARBA" id="ARBA00022771"/>
    </source>
</evidence>
<keyword evidence="12 15" id="KW-1133">Transmembrane helix</keyword>
<dbReference type="EMBL" id="HE580277">
    <property type="protein sequence ID" value="CCD27372.1"/>
    <property type="molecule type" value="Genomic_DNA"/>
</dbReference>
<evidence type="ECO:0000256" key="11">
    <source>
        <dbReference type="ARBA" id="ARBA00022833"/>
    </source>
</evidence>
<dbReference type="HOGENOM" id="CLU_010475_1_0_1"/>
<accession>G0WHW1</accession>
<dbReference type="GO" id="GO:0008270">
    <property type="term" value="F:zinc ion binding"/>
    <property type="evidence" value="ECO:0007669"/>
    <property type="project" value="UniProtKB-KW"/>
</dbReference>
<evidence type="ECO:0000256" key="2">
    <source>
        <dbReference type="ARBA" id="ARBA00004127"/>
    </source>
</evidence>
<feature type="transmembrane region" description="Helical" evidence="15">
    <location>
        <begin position="461"/>
        <end position="479"/>
    </location>
</feature>
<dbReference type="InterPro" id="IPR021319">
    <property type="entry name" value="DUF2921"/>
</dbReference>
<dbReference type="GO" id="GO:0016567">
    <property type="term" value="P:protein ubiquitination"/>
    <property type="evidence" value="ECO:0007669"/>
    <property type="project" value="UniProtKB-UniPathway"/>
</dbReference>
<dbReference type="GO" id="GO:0044695">
    <property type="term" value="C:Dsc E3 ubiquitin ligase complex"/>
    <property type="evidence" value="ECO:0007669"/>
    <property type="project" value="EnsemblFungi"/>
</dbReference>
<evidence type="ECO:0000256" key="8">
    <source>
        <dbReference type="ARBA" id="ARBA00022729"/>
    </source>
</evidence>
<dbReference type="SUPFAM" id="SSF57850">
    <property type="entry name" value="RING/U-box"/>
    <property type="match status" value="1"/>
</dbReference>
<reference evidence="18 19" key="1">
    <citation type="journal article" date="2011" name="Proc. Natl. Acad. Sci. U.S.A.">
        <title>Evolutionary erosion of yeast sex chromosomes by mating-type switching accidents.</title>
        <authorList>
            <person name="Gordon J.L."/>
            <person name="Armisen D."/>
            <person name="Proux-Wera E."/>
            <person name="Oheigeartaigh S.S."/>
            <person name="Byrne K.P."/>
            <person name="Wolfe K.H."/>
        </authorList>
    </citation>
    <scope>NUCLEOTIDE SEQUENCE [LARGE SCALE GENOMIC DNA]</scope>
    <source>
        <strain evidence="19">ATCC 10597 / BCRC 20456 / CBS 421 / NBRC 0211 / NRRL Y-12639</strain>
    </source>
</reference>
<evidence type="ECO:0000259" key="17">
    <source>
        <dbReference type="PROSITE" id="PS50089"/>
    </source>
</evidence>
<dbReference type="GO" id="GO:0061630">
    <property type="term" value="F:ubiquitin protein ligase activity"/>
    <property type="evidence" value="ECO:0007669"/>
    <property type="project" value="UniProtKB-EC"/>
</dbReference>
<dbReference type="Gene3D" id="3.30.40.10">
    <property type="entry name" value="Zinc/RING finger domain, C3HC4 (zinc finger)"/>
    <property type="match status" value="1"/>
</dbReference>
<feature type="domain" description="RING-type" evidence="17">
    <location>
        <begin position="703"/>
        <end position="756"/>
    </location>
</feature>
<keyword evidence="13 15" id="KW-0472">Membrane</keyword>
<evidence type="ECO:0000313" key="18">
    <source>
        <dbReference type="EMBL" id="CCD27372.1"/>
    </source>
</evidence>
<evidence type="ECO:0000256" key="3">
    <source>
        <dbReference type="ARBA" id="ARBA00004906"/>
    </source>
</evidence>
<evidence type="ECO:0000256" key="4">
    <source>
        <dbReference type="ARBA" id="ARBA00012483"/>
    </source>
</evidence>
<dbReference type="OrthoDB" id="9984778at2759"/>
<dbReference type="PROSITE" id="PS50089">
    <property type="entry name" value="ZF_RING_2"/>
    <property type="match status" value="1"/>
</dbReference>
<sequence>MEINGNTLVFLILILFLFFSSPGGDGVASQYEFTQLEKLRNQFTTEYESFQNMTYTDNFRNITGFKLSYQDIITNREINATYPIENKDYTHWANNQTYLLLPDRLIDTINTKVWSTPGGSPNNIFPPNITTSMTGHIELVANDEYTPIRMPVPNYFEPPTDFAENNPPGGEQYYDEWPNYGELHNVTFQNGELNIQVTHLDQVHTELNQNAKYKKRFNSQDGRWKLLNLKIEFFDKLEKEKHVSSSIAVYDIRRGRILGMSQSSKFHSLFALPHYMNLRNEENNEIFSEVKLLIKEYWNTSNYVDTLTMSDLDQLYDNALTKCEYMAFLQLEPWSQYTKDQIKQIDDELDWPIGRPVNISHIPPVSIKSGLLYSPDCGVQLQFNDVKGPRTELKVRTIRIHIIIGILLFAAQIYLLLCQMQHTNTPSSINKISFYSFSMINLVDGSLATLYFVAASVLPELYLPLVLSSFLSFILASIFETRYMISIYASQVNEAHVGILTLLRGHLRNEDDHVPRTTIVPDEASISGRLYGRFFFSLIIFIFVVSSSTSWPRKIRMIFEYIAIFALNSYWVPQIFRNTIKGIASRRDRRRNNSPTNRRQNEMPLLWRFILGTTVIRTLPIIYVFTYSANIFRHHRDVTFVVVLSLWLIFQIAILYSQDILGSRWFLPQHSIPEGYTYFKPISLQHSIEHGGGSKDEPYTVDCAICMSPVPVYIEEVEGTHKVDIHSYMVTPCNHIFHTECLENWMGYKLQCPVCRSSLPPL</sequence>
<dbReference type="UniPathway" id="UPA00143"/>
<evidence type="ECO:0000256" key="12">
    <source>
        <dbReference type="ARBA" id="ARBA00022989"/>
    </source>
</evidence>
<feature type="transmembrane region" description="Helical" evidence="15">
    <location>
        <begin position="605"/>
        <end position="626"/>
    </location>
</feature>
<dbReference type="Proteomes" id="UP000000689">
    <property type="component" value="Chromosome 11"/>
</dbReference>
<dbReference type="PANTHER" id="PTHR22763">
    <property type="entry name" value="RING ZINC FINGER PROTEIN"/>
    <property type="match status" value="1"/>
</dbReference>
<feature type="transmembrane region" description="Helical" evidence="15">
    <location>
        <begin position="432"/>
        <end position="455"/>
    </location>
</feature>
<dbReference type="GO" id="GO:0140624">
    <property type="term" value="P:EGAD pathway"/>
    <property type="evidence" value="ECO:0007669"/>
    <property type="project" value="EnsemblFungi"/>
</dbReference>
<feature type="signal peptide" evidence="16">
    <location>
        <begin position="1"/>
        <end position="26"/>
    </location>
</feature>
<evidence type="ECO:0000256" key="7">
    <source>
        <dbReference type="ARBA" id="ARBA00022723"/>
    </source>
</evidence>
<evidence type="ECO:0000256" key="1">
    <source>
        <dbReference type="ARBA" id="ARBA00000900"/>
    </source>
</evidence>
<comment type="pathway">
    <text evidence="3">Protein modification; protein ubiquitination.</text>
</comment>
<feature type="transmembrane region" description="Helical" evidence="15">
    <location>
        <begin position="530"/>
        <end position="549"/>
    </location>
</feature>
<dbReference type="STRING" id="1071378.G0WHW1"/>
<keyword evidence="5" id="KW-0808">Transferase</keyword>
<dbReference type="CDD" id="cd23117">
    <property type="entry name" value="RING-H2_TUL1-like"/>
    <property type="match status" value="1"/>
</dbReference>
<dbReference type="GO" id="GO:0043161">
    <property type="term" value="P:proteasome-mediated ubiquitin-dependent protein catabolic process"/>
    <property type="evidence" value="ECO:0007669"/>
    <property type="project" value="TreeGrafter"/>
</dbReference>
<dbReference type="InterPro" id="IPR024766">
    <property type="entry name" value="Znf_RING_H2"/>
</dbReference>
<dbReference type="GeneID" id="11497738"/>
<name>G0WHW1_NAUDC</name>
<keyword evidence="10" id="KW-0833">Ubl conjugation pathway</keyword>
<dbReference type="Pfam" id="PF11145">
    <property type="entry name" value="DUF2921"/>
    <property type="match status" value="1"/>
</dbReference>
<dbReference type="PANTHER" id="PTHR22763:SF162">
    <property type="entry name" value="TRANSMEMBRANE E3 UBIQUITIN-PROTEIN LIGASE 1"/>
    <property type="match status" value="1"/>
</dbReference>
<organism evidence="18 19">
    <name type="scientific">Naumovozyma dairenensis (strain ATCC 10597 / BCRC 20456 / CBS 421 / NBRC 0211 / NRRL Y-12639)</name>
    <name type="common">Saccharomyces dairenensis</name>
    <dbReference type="NCBI Taxonomy" id="1071378"/>
    <lineage>
        <taxon>Eukaryota</taxon>
        <taxon>Fungi</taxon>
        <taxon>Dikarya</taxon>
        <taxon>Ascomycota</taxon>
        <taxon>Saccharomycotina</taxon>
        <taxon>Saccharomycetes</taxon>
        <taxon>Saccharomycetales</taxon>
        <taxon>Saccharomycetaceae</taxon>
        <taxon>Naumovozyma</taxon>
    </lineage>
</organism>
<evidence type="ECO:0000256" key="15">
    <source>
        <dbReference type="SAM" id="Phobius"/>
    </source>
</evidence>
<dbReference type="EC" id="2.3.2.27" evidence="4"/>
<keyword evidence="6 15" id="KW-0812">Transmembrane</keyword>
<dbReference type="eggNOG" id="KOG0828">
    <property type="taxonomic scope" value="Eukaryota"/>
</dbReference>
<keyword evidence="11" id="KW-0862">Zinc</keyword>
<dbReference type="GO" id="GO:0005794">
    <property type="term" value="C:Golgi apparatus"/>
    <property type="evidence" value="ECO:0007669"/>
    <property type="project" value="EnsemblFungi"/>
</dbReference>
<gene>
    <name evidence="18" type="primary">NDAI0K01810</name>
    <name evidence="18" type="ordered locus">NDAI_0K01810</name>
</gene>
<comment type="subcellular location">
    <subcellularLocation>
        <location evidence="2">Endomembrane system</location>
        <topology evidence="2">Multi-pass membrane protein</topology>
    </subcellularLocation>
</comment>
<dbReference type="AlphaFoldDB" id="G0WHW1"/>
<dbReference type="OMA" id="LEGWMRF"/>
<dbReference type="SMART" id="SM00184">
    <property type="entry name" value="RING"/>
    <property type="match status" value="1"/>
</dbReference>
<feature type="transmembrane region" description="Helical" evidence="15">
    <location>
        <begin position="561"/>
        <end position="584"/>
    </location>
</feature>
<keyword evidence="9 14" id="KW-0863">Zinc-finger</keyword>
<evidence type="ECO:0000256" key="16">
    <source>
        <dbReference type="SAM" id="SignalP"/>
    </source>
</evidence>
<dbReference type="KEGG" id="ndi:NDAI_0K01810"/>
<evidence type="ECO:0000256" key="14">
    <source>
        <dbReference type="PROSITE-ProRule" id="PRU00175"/>
    </source>
</evidence>
<keyword evidence="8 16" id="KW-0732">Signal</keyword>
<evidence type="ECO:0000256" key="10">
    <source>
        <dbReference type="ARBA" id="ARBA00022786"/>
    </source>
</evidence>
<dbReference type="InterPro" id="IPR050731">
    <property type="entry name" value="HRD1_E3_ubiq-ligases"/>
</dbReference>
<protein>
    <recommendedName>
        <fullName evidence="4">RING-type E3 ubiquitin transferase</fullName>
        <ecNumber evidence="4">2.3.2.27</ecNumber>
    </recommendedName>
</protein>
<feature type="transmembrane region" description="Helical" evidence="15">
    <location>
        <begin position="638"/>
        <end position="656"/>
    </location>
</feature>
<evidence type="ECO:0000313" key="19">
    <source>
        <dbReference type="Proteomes" id="UP000000689"/>
    </source>
</evidence>
<dbReference type="RefSeq" id="XP_003672615.1">
    <property type="nucleotide sequence ID" value="XM_003672567.1"/>
</dbReference>
<evidence type="ECO:0000256" key="13">
    <source>
        <dbReference type="ARBA" id="ARBA00023136"/>
    </source>
</evidence>
<feature type="transmembrane region" description="Helical" evidence="15">
    <location>
        <begin position="400"/>
        <end position="420"/>
    </location>
</feature>